<organism evidence="1">
    <name type="scientific">bioreactor metagenome</name>
    <dbReference type="NCBI Taxonomy" id="1076179"/>
    <lineage>
        <taxon>unclassified sequences</taxon>
        <taxon>metagenomes</taxon>
        <taxon>ecological metagenomes</taxon>
    </lineage>
</organism>
<accession>A0A645CTB7</accession>
<reference evidence="1" key="1">
    <citation type="submission" date="2019-08" db="EMBL/GenBank/DDBJ databases">
        <authorList>
            <person name="Kucharzyk K."/>
            <person name="Murdoch R.W."/>
            <person name="Higgins S."/>
            <person name="Loffler F."/>
        </authorList>
    </citation>
    <scope>NUCLEOTIDE SEQUENCE</scope>
</reference>
<sequence length="142" mass="16414">MEAFAFTTNYEQVWCYCLEDSDVKLFRASRIGEVEVLQEPWQHEAAHQSGYIDIFRMHSNVKMRVILKMGLRSSSLLMEEFPLASKQMKRISDNEWMLDTEVCSYEGVGRFVLGLPGDILIIDSPELVQYIATQVEKIKDSL</sequence>
<name>A0A645CTB7_9ZZZZ</name>
<protein>
    <submittedName>
        <fullName evidence="1">Uncharacterized protein</fullName>
    </submittedName>
</protein>
<evidence type="ECO:0000313" key="1">
    <source>
        <dbReference type="EMBL" id="MPM79952.1"/>
    </source>
</evidence>
<comment type="caution">
    <text evidence="1">The sequence shown here is derived from an EMBL/GenBank/DDBJ whole genome shotgun (WGS) entry which is preliminary data.</text>
</comment>
<proteinExistence type="predicted"/>
<dbReference type="AlphaFoldDB" id="A0A645CTB7"/>
<dbReference type="EMBL" id="VSSQ01029713">
    <property type="protein sequence ID" value="MPM79952.1"/>
    <property type="molecule type" value="Genomic_DNA"/>
</dbReference>
<gene>
    <name evidence="1" type="ORF">SDC9_126995</name>
</gene>